<dbReference type="EMBL" id="BAAAPE010000002">
    <property type="protein sequence ID" value="GAA2067147.1"/>
    <property type="molecule type" value="Genomic_DNA"/>
</dbReference>
<sequence length="150" mass="16032">MRAVAFEVLGERRAKLPGDPLKVTVGGVVTTDCAQHAADALDQSNALAATAGHHKSGQGGPQRIDRAYTGGGLHEAIESVDISPPDAGAPEARLRGGRPPHFDLVDCRERHAVECGINRLERHRAVATRYDKLAVRYEAAVPVAAIDEWL</sequence>
<name>A0ABP5HE26_9ACTN</name>
<dbReference type="Proteomes" id="UP001500016">
    <property type="component" value="Unassembled WGS sequence"/>
</dbReference>
<evidence type="ECO:0000313" key="1">
    <source>
        <dbReference type="EMBL" id="GAA2067147.1"/>
    </source>
</evidence>
<evidence type="ECO:0008006" key="3">
    <source>
        <dbReference type="Google" id="ProtNLM"/>
    </source>
</evidence>
<organism evidence="1 2">
    <name type="scientific">Streptomyces albiaxialis</name>
    <dbReference type="NCBI Taxonomy" id="329523"/>
    <lineage>
        <taxon>Bacteria</taxon>
        <taxon>Bacillati</taxon>
        <taxon>Actinomycetota</taxon>
        <taxon>Actinomycetes</taxon>
        <taxon>Kitasatosporales</taxon>
        <taxon>Streptomycetaceae</taxon>
        <taxon>Streptomyces</taxon>
    </lineage>
</organism>
<keyword evidence="2" id="KW-1185">Reference proteome</keyword>
<accession>A0ABP5HE26</accession>
<reference evidence="2" key="1">
    <citation type="journal article" date="2019" name="Int. J. Syst. Evol. Microbiol.">
        <title>The Global Catalogue of Microorganisms (GCM) 10K type strain sequencing project: providing services to taxonomists for standard genome sequencing and annotation.</title>
        <authorList>
            <consortium name="The Broad Institute Genomics Platform"/>
            <consortium name="The Broad Institute Genome Sequencing Center for Infectious Disease"/>
            <person name="Wu L."/>
            <person name="Ma J."/>
        </authorList>
    </citation>
    <scope>NUCLEOTIDE SEQUENCE [LARGE SCALE GENOMIC DNA]</scope>
    <source>
        <strain evidence="2">JCM 15478</strain>
    </source>
</reference>
<evidence type="ECO:0000313" key="2">
    <source>
        <dbReference type="Proteomes" id="UP001500016"/>
    </source>
</evidence>
<proteinExistence type="predicted"/>
<comment type="caution">
    <text evidence="1">The sequence shown here is derived from an EMBL/GenBank/DDBJ whole genome shotgun (WGS) entry which is preliminary data.</text>
</comment>
<gene>
    <name evidence="1" type="ORF">GCM10009801_14240</name>
</gene>
<protein>
    <recommendedName>
        <fullName evidence="3">Transposase</fullName>
    </recommendedName>
</protein>